<dbReference type="OMA" id="KAPFDNG"/>
<dbReference type="PROSITE" id="PS51462">
    <property type="entry name" value="NUDIX"/>
    <property type="match status" value="1"/>
</dbReference>
<dbReference type="AlphaFoldDB" id="A0A8S1KIB0"/>
<proteinExistence type="predicted"/>
<gene>
    <name evidence="2" type="ORF">PPRIM_AZ9-3.1.T0220029</name>
</gene>
<dbReference type="EMBL" id="CAJJDM010000020">
    <property type="protein sequence ID" value="CAD8054437.1"/>
    <property type="molecule type" value="Genomic_DNA"/>
</dbReference>
<evidence type="ECO:0000259" key="1">
    <source>
        <dbReference type="PROSITE" id="PS51462"/>
    </source>
</evidence>
<name>A0A8S1KIB0_PARPR</name>
<dbReference type="GO" id="GO:0009240">
    <property type="term" value="P:isopentenyl diphosphate biosynthetic process"/>
    <property type="evidence" value="ECO:0007669"/>
    <property type="project" value="TreeGrafter"/>
</dbReference>
<feature type="domain" description="Nudix hydrolase" evidence="1">
    <location>
        <begin position="48"/>
        <end position="196"/>
    </location>
</feature>
<dbReference type="InterPro" id="IPR000086">
    <property type="entry name" value="NUDIX_hydrolase_dom"/>
</dbReference>
<protein>
    <recommendedName>
        <fullName evidence="1">Nudix hydrolase domain-containing protein</fullName>
    </recommendedName>
</protein>
<dbReference type="Pfam" id="PF00293">
    <property type="entry name" value="NUDIX"/>
    <property type="match status" value="1"/>
</dbReference>
<dbReference type="PANTHER" id="PTHR10885:SF0">
    <property type="entry name" value="ISOPENTENYL-DIPHOSPHATE DELTA-ISOMERASE"/>
    <property type="match status" value="1"/>
</dbReference>
<organism evidence="2 3">
    <name type="scientific">Paramecium primaurelia</name>
    <dbReference type="NCBI Taxonomy" id="5886"/>
    <lineage>
        <taxon>Eukaryota</taxon>
        <taxon>Sar</taxon>
        <taxon>Alveolata</taxon>
        <taxon>Ciliophora</taxon>
        <taxon>Intramacronucleata</taxon>
        <taxon>Oligohymenophorea</taxon>
        <taxon>Peniculida</taxon>
        <taxon>Parameciidae</taxon>
        <taxon>Paramecium</taxon>
    </lineage>
</organism>
<dbReference type="PIRSF" id="PIRSF018427">
    <property type="entry name" value="Isopntndiph_ism"/>
    <property type="match status" value="1"/>
</dbReference>
<dbReference type="PANTHER" id="PTHR10885">
    <property type="entry name" value="ISOPENTENYL-DIPHOSPHATE DELTA-ISOMERASE"/>
    <property type="match status" value="1"/>
</dbReference>
<evidence type="ECO:0000313" key="3">
    <source>
        <dbReference type="Proteomes" id="UP000688137"/>
    </source>
</evidence>
<accession>A0A8S1KIB0</accession>
<dbReference type="GO" id="GO:0005737">
    <property type="term" value="C:cytoplasm"/>
    <property type="evidence" value="ECO:0007669"/>
    <property type="project" value="TreeGrafter"/>
</dbReference>
<keyword evidence="3" id="KW-1185">Reference proteome</keyword>
<reference evidence="2" key="1">
    <citation type="submission" date="2021-01" db="EMBL/GenBank/DDBJ databases">
        <authorList>
            <consortium name="Genoscope - CEA"/>
            <person name="William W."/>
        </authorList>
    </citation>
    <scope>NUCLEOTIDE SEQUENCE</scope>
</reference>
<dbReference type="GO" id="GO:0004452">
    <property type="term" value="F:isopentenyl-diphosphate delta-isomerase activity"/>
    <property type="evidence" value="ECO:0007669"/>
    <property type="project" value="InterPro"/>
</dbReference>
<dbReference type="InterPro" id="IPR011876">
    <property type="entry name" value="IsopentenylPP_isomerase_typ1"/>
</dbReference>
<sequence>MKRILQHFRYSQQKTQNLILVDFNDKLIQPIDKWEAHSTKYIFNERSFPHRAFSLFLFDKHYRLLLQQRSNAKKTFPLLWANTCCSHQLYHENEDDQVMKYSRSEYYVKKRTLEELNFDIKDTQIELVQKIIYSAKDNDQYGEYELDYIYFAKLQQDQPQINGNPEEVNDYKWLTLNEFLQFKQLNKNSFTPWFNLINDSYLLNWWSKYQENNKSFFSKETIVKLN</sequence>
<dbReference type="NCBIfam" id="TIGR02150">
    <property type="entry name" value="IPP_isom_1"/>
    <property type="match status" value="1"/>
</dbReference>
<dbReference type="Proteomes" id="UP000688137">
    <property type="component" value="Unassembled WGS sequence"/>
</dbReference>
<comment type="caution">
    <text evidence="2">The sequence shown here is derived from an EMBL/GenBank/DDBJ whole genome shotgun (WGS) entry which is preliminary data.</text>
</comment>
<evidence type="ECO:0000313" key="2">
    <source>
        <dbReference type="EMBL" id="CAD8054437.1"/>
    </source>
</evidence>
<dbReference type="CDD" id="cd02885">
    <property type="entry name" value="NUDIX_IPP_Isomerase"/>
    <property type="match status" value="1"/>
</dbReference>